<sequence>MKKRKKVRQRESEKERKKEKERERKKEKEKDWLVLWHIIATRGESYLSRKLGDVARMSSAVQAVRTCQ</sequence>
<gene>
    <name evidence="2" type="ORF">JZ751_019848</name>
</gene>
<protein>
    <submittedName>
        <fullName evidence="2">Uncharacterized protein</fullName>
    </submittedName>
</protein>
<feature type="region of interest" description="Disordered" evidence="1">
    <location>
        <begin position="1"/>
        <end position="28"/>
    </location>
</feature>
<name>A0A8T2NM26_9TELE</name>
<proteinExistence type="predicted"/>
<organism evidence="2 3">
    <name type="scientific">Albula glossodonta</name>
    <name type="common">roundjaw bonefish</name>
    <dbReference type="NCBI Taxonomy" id="121402"/>
    <lineage>
        <taxon>Eukaryota</taxon>
        <taxon>Metazoa</taxon>
        <taxon>Chordata</taxon>
        <taxon>Craniata</taxon>
        <taxon>Vertebrata</taxon>
        <taxon>Euteleostomi</taxon>
        <taxon>Actinopterygii</taxon>
        <taxon>Neopterygii</taxon>
        <taxon>Teleostei</taxon>
        <taxon>Albuliformes</taxon>
        <taxon>Albulidae</taxon>
        <taxon>Albula</taxon>
    </lineage>
</organism>
<dbReference type="EMBL" id="JAFBMS010000038">
    <property type="protein sequence ID" value="KAG9341094.1"/>
    <property type="molecule type" value="Genomic_DNA"/>
</dbReference>
<evidence type="ECO:0000313" key="3">
    <source>
        <dbReference type="Proteomes" id="UP000824540"/>
    </source>
</evidence>
<reference evidence="2" key="1">
    <citation type="thesis" date="2021" institute="BYU ScholarsArchive" country="Provo, UT, USA">
        <title>Applications of and Algorithms for Genome Assembly and Genomic Analyses with an Emphasis on Marine Teleosts.</title>
        <authorList>
            <person name="Pickett B.D."/>
        </authorList>
    </citation>
    <scope>NUCLEOTIDE SEQUENCE</scope>
    <source>
        <strain evidence="2">HI-2016</strain>
    </source>
</reference>
<feature type="compositionally biased region" description="Basic and acidic residues" evidence="1">
    <location>
        <begin position="9"/>
        <end position="28"/>
    </location>
</feature>
<evidence type="ECO:0000313" key="2">
    <source>
        <dbReference type="EMBL" id="KAG9341094.1"/>
    </source>
</evidence>
<accession>A0A8T2NM26</accession>
<keyword evidence="3" id="KW-1185">Reference proteome</keyword>
<dbReference type="Proteomes" id="UP000824540">
    <property type="component" value="Unassembled WGS sequence"/>
</dbReference>
<evidence type="ECO:0000256" key="1">
    <source>
        <dbReference type="SAM" id="MobiDB-lite"/>
    </source>
</evidence>
<comment type="caution">
    <text evidence="2">The sequence shown here is derived from an EMBL/GenBank/DDBJ whole genome shotgun (WGS) entry which is preliminary data.</text>
</comment>
<dbReference type="AlphaFoldDB" id="A0A8T2NM26"/>